<dbReference type="GeneID" id="92027625"/>
<evidence type="ECO:0000313" key="1">
    <source>
        <dbReference type="EMBL" id="KAK7540486.1"/>
    </source>
</evidence>
<dbReference type="Pfam" id="PF13489">
    <property type="entry name" value="Methyltransf_23"/>
    <property type="match status" value="1"/>
</dbReference>
<sequence length="315" mass="35374">MTLPSMATSNVDDGASDTTSIASSACNYRFENGRRYHAYKDGSYWGPNDEKAQEHLDLAHHLWLKTLDDKLHLAPLPRRASRVLDIGCGTGLWAIEFAERNPTAQVIGTDLSPTQPTCVPTNCRFELDDASDEWTYAPNSFDFIHIRSLFGCIASWPTLYARALRCLKPGGYIEHVEMSHEFKSPDDSIPAGSAMASMASLSARACAVTGKPGDVIYRMKDWMGEAGFKDVKQVEYVWPNGQWPADPKLKEIGRWSRLHLLHGSEDWTLALATRALGWEVAKARAFIDQLRENIKDPKIHAYHDMFVTFARRPTD</sequence>
<dbReference type="CDD" id="cd02440">
    <property type="entry name" value="AdoMet_MTases"/>
    <property type="match status" value="1"/>
</dbReference>
<comment type="caution">
    <text evidence="1">The sequence shown here is derived from an EMBL/GenBank/DDBJ whole genome shotgun (WGS) entry which is preliminary data.</text>
</comment>
<organism evidence="1 2">
    <name type="scientific">Phyllosticta citribraziliensis</name>
    <dbReference type="NCBI Taxonomy" id="989973"/>
    <lineage>
        <taxon>Eukaryota</taxon>
        <taxon>Fungi</taxon>
        <taxon>Dikarya</taxon>
        <taxon>Ascomycota</taxon>
        <taxon>Pezizomycotina</taxon>
        <taxon>Dothideomycetes</taxon>
        <taxon>Dothideomycetes incertae sedis</taxon>
        <taxon>Botryosphaeriales</taxon>
        <taxon>Phyllostictaceae</taxon>
        <taxon>Phyllosticta</taxon>
    </lineage>
</organism>
<dbReference type="PANTHER" id="PTHR43591">
    <property type="entry name" value="METHYLTRANSFERASE"/>
    <property type="match status" value="1"/>
</dbReference>
<dbReference type="Proteomes" id="UP001360953">
    <property type="component" value="Unassembled WGS sequence"/>
</dbReference>
<dbReference type="GO" id="GO:0008168">
    <property type="term" value="F:methyltransferase activity"/>
    <property type="evidence" value="ECO:0007669"/>
    <property type="project" value="UniProtKB-KW"/>
</dbReference>
<keyword evidence="1" id="KW-0489">Methyltransferase</keyword>
<evidence type="ECO:0000313" key="2">
    <source>
        <dbReference type="Proteomes" id="UP001360953"/>
    </source>
</evidence>
<gene>
    <name evidence="1" type="ORF">J3D65DRAFT_237310</name>
</gene>
<dbReference type="Gene3D" id="3.40.50.150">
    <property type="entry name" value="Vaccinia Virus protein VP39"/>
    <property type="match status" value="1"/>
</dbReference>
<dbReference type="RefSeq" id="XP_066657417.1">
    <property type="nucleotide sequence ID" value="XM_066794719.1"/>
</dbReference>
<name>A0ABR1LZ42_9PEZI</name>
<dbReference type="PANTHER" id="PTHR43591:SF24">
    <property type="entry name" value="2-METHOXY-6-POLYPRENYL-1,4-BENZOQUINOL METHYLASE, MITOCHONDRIAL"/>
    <property type="match status" value="1"/>
</dbReference>
<protein>
    <submittedName>
        <fullName evidence="1">S-adenosyl-L-methionine-dependent methyltransferase</fullName>
    </submittedName>
</protein>
<dbReference type="GO" id="GO:0032259">
    <property type="term" value="P:methylation"/>
    <property type="evidence" value="ECO:0007669"/>
    <property type="project" value="UniProtKB-KW"/>
</dbReference>
<dbReference type="InterPro" id="IPR029063">
    <property type="entry name" value="SAM-dependent_MTases_sf"/>
</dbReference>
<dbReference type="EMBL" id="JBBPEH010000003">
    <property type="protein sequence ID" value="KAK7540486.1"/>
    <property type="molecule type" value="Genomic_DNA"/>
</dbReference>
<reference evidence="1 2" key="1">
    <citation type="submission" date="2024-04" db="EMBL/GenBank/DDBJ databases">
        <title>Phyllosticta paracitricarpa is synonymous to the EU quarantine fungus P. citricarpa based on phylogenomic analyses.</title>
        <authorList>
            <consortium name="Lawrence Berkeley National Laboratory"/>
            <person name="Van ingen-buijs V.A."/>
            <person name="Van westerhoven A.C."/>
            <person name="Haridas S."/>
            <person name="Skiadas P."/>
            <person name="Martin F."/>
            <person name="Groenewald J.Z."/>
            <person name="Crous P.W."/>
            <person name="Seidl M.F."/>
        </authorList>
    </citation>
    <scope>NUCLEOTIDE SEQUENCE [LARGE SCALE GENOMIC DNA]</scope>
    <source>
        <strain evidence="1 2">CPC 17464</strain>
    </source>
</reference>
<keyword evidence="2" id="KW-1185">Reference proteome</keyword>
<proteinExistence type="predicted"/>
<accession>A0ABR1LZ42</accession>
<dbReference type="SUPFAM" id="SSF53335">
    <property type="entry name" value="S-adenosyl-L-methionine-dependent methyltransferases"/>
    <property type="match status" value="1"/>
</dbReference>
<keyword evidence="1" id="KW-0808">Transferase</keyword>